<evidence type="ECO:0000256" key="3">
    <source>
        <dbReference type="ARBA" id="ARBA00010742"/>
    </source>
</evidence>
<dbReference type="Proteomes" id="UP000831304">
    <property type="component" value="Chromosome"/>
</dbReference>
<keyword evidence="6" id="KW-0997">Cell inner membrane</keyword>
<evidence type="ECO:0000313" key="11">
    <source>
        <dbReference type="Proteomes" id="UP000831304"/>
    </source>
</evidence>
<proteinExistence type="inferred from homology"/>
<dbReference type="CDD" id="cd13553">
    <property type="entry name" value="PBP2_NrtA_CpmA_like"/>
    <property type="match status" value="1"/>
</dbReference>
<dbReference type="Gene3D" id="3.40.190.10">
    <property type="entry name" value="Periplasmic binding protein-like II"/>
    <property type="match status" value="2"/>
</dbReference>
<keyword evidence="5" id="KW-1003">Cell membrane</keyword>
<evidence type="ECO:0000256" key="5">
    <source>
        <dbReference type="ARBA" id="ARBA00022475"/>
    </source>
</evidence>
<reference evidence="10 11" key="1">
    <citation type="submission" date="2022-03" db="EMBL/GenBank/DDBJ databases">
        <title>Agromyces sp. isolated from the gut of P. brevitarsis seulensis larvae.</title>
        <authorList>
            <person name="Won M."/>
            <person name="Kwon S.-W."/>
        </authorList>
    </citation>
    <scope>NUCLEOTIDE SEQUENCE [LARGE SCALE GENOMIC DNA]</scope>
    <source>
        <strain evidence="10 11">KACC 16215</strain>
    </source>
</reference>
<evidence type="ECO:0000256" key="9">
    <source>
        <dbReference type="SAM" id="SignalP"/>
    </source>
</evidence>
<evidence type="ECO:0000256" key="7">
    <source>
        <dbReference type="ARBA" id="ARBA00022729"/>
    </source>
</evidence>
<dbReference type="EMBL" id="CP094533">
    <property type="protein sequence ID" value="UOE26112.1"/>
    <property type="molecule type" value="Genomic_DNA"/>
</dbReference>
<keyword evidence="4" id="KW-0813">Transport</keyword>
<evidence type="ECO:0000256" key="4">
    <source>
        <dbReference type="ARBA" id="ARBA00022448"/>
    </source>
</evidence>
<dbReference type="Pfam" id="PF13379">
    <property type="entry name" value="NMT1_2"/>
    <property type="match status" value="1"/>
</dbReference>
<evidence type="ECO:0000256" key="8">
    <source>
        <dbReference type="ARBA" id="ARBA00023136"/>
    </source>
</evidence>
<name>A0ABY4ASE9_9MICO</name>
<evidence type="ECO:0000313" key="10">
    <source>
        <dbReference type="EMBL" id="UOE26112.1"/>
    </source>
</evidence>
<sequence>MHPTAIPEEATTMHHRTIRASRITRAIAIMAAGAALLSGCAATASADGGADASSAPAAELRLGYFANVTHAPALVGLEEGFFADALGDTKLRTEVFNAGPAAVEALSAGAIDAAYLGPNPAINTFVKSGGQSAVIVAGAASGGAALVVRDGIDEPADLAGTTLATPQLGNTQDVALRTWLAEEGFATDTTGGGEVQITPTENAQTLTLFQQGQLDGAWLPEPWVSRLVLEGGAHVLVDEAELWPDGDFPTTVLLVSKTFLDEHPETVRALVEGHAEAVRFLADEPEQAAADLNAKLAADTGKPLDDAVLARALDHVRFTVDPVAGAFEQVLANGVAAGTAKDGSIDGLFALGILNEVLDARGEPAVSAAGLGTERP</sequence>
<dbReference type="NCBIfam" id="TIGR01728">
    <property type="entry name" value="SsuA_fam"/>
    <property type="match status" value="1"/>
</dbReference>
<keyword evidence="7 9" id="KW-0732">Signal</keyword>
<accession>A0ABY4ASE9</accession>
<dbReference type="PANTHER" id="PTHR30024">
    <property type="entry name" value="ALIPHATIC SULFONATES-BINDING PROTEIN-RELATED"/>
    <property type="match status" value="1"/>
</dbReference>
<dbReference type="InterPro" id="IPR044527">
    <property type="entry name" value="NrtA/CpmA_ABC-bd_dom"/>
</dbReference>
<feature type="signal peptide" evidence="9">
    <location>
        <begin position="1"/>
        <end position="46"/>
    </location>
</feature>
<keyword evidence="8" id="KW-0472">Membrane</keyword>
<protein>
    <submittedName>
        <fullName evidence="10">ABC transporter substrate-binding protein</fullName>
    </submittedName>
</protein>
<keyword evidence="11" id="KW-1185">Reference proteome</keyword>
<feature type="chain" id="PRO_5045778612" evidence="9">
    <location>
        <begin position="47"/>
        <end position="376"/>
    </location>
</feature>
<comment type="similarity">
    <text evidence="3">Belongs to the bacterial solute-binding protein SsuA/TauA family.</text>
</comment>
<evidence type="ECO:0000256" key="2">
    <source>
        <dbReference type="ARBA" id="ARBA00004533"/>
    </source>
</evidence>
<dbReference type="SUPFAM" id="SSF53850">
    <property type="entry name" value="Periplasmic binding protein-like II"/>
    <property type="match status" value="1"/>
</dbReference>
<gene>
    <name evidence="10" type="ORF">MTP13_17675</name>
</gene>
<organism evidence="10 11">
    <name type="scientific">Agromyces soli</name>
    <dbReference type="NCBI Taxonomy" id="659012"/>
    <lineage>
        <taxon>Bacteria</taxon>
        <taxon>Bacillati</taxon>
        <taxon>Actinomycetota</taxon>
        <taxon>Actinomycetes</taxon>
        <taxon>Micrococcales</taxon>
        <taxon>Microbacteriaceae</taxon>
        <taxon>Agromyces</taxon>
    </lineage>
</organism>
<evidence type="ECO:0000256" key="6">
    <source>
        <dbReference type="ARBA" id="ARBA00022519"/>
    </source>
</evidence>
<dbReference type="PANTHER" id="PTHR30024:SF47">
    <property type="entry name" value="TAURINE-BINDING PERIPLASMIC PROTEIN"/>
    <property type="match status" value="1"/>
</dbReference>
<comment type="subcellular location">
    <subcellularLocation>
        <location evidence="2">Cell inner membrane</location>
    </subcellularLocation>
    <subcellularLocation>
        <location evidence="1">Periplasm</location>
    </subcellularLocation>
</comment>
<dbReference type="InterPro" id="IPR010067">
    <property type="entry name" value="ABC_SsuA_sub-bd"/>
</dbReference>
<evidence type="ECO:0000256" key="1">
    <source>
        <dbReference type="ARBA" id="ARBA00004418"/>
    </source>
</evidence>
<dbReference type="RefSeq" id="WP_243568951.1">
    <property type="nucleotide sequence ID" value="NZ_BAAARD010000006.1"/>
</dbReference>